<evidence type="ECO:0000256" key="1">
    <source>
        <dbReference type="ARBA" id="ARBA00023015"/>
    </source>
</evidence>
<evidence type="ECO:0000259" key="4">
    <source>
        <dbReference type="PROSITE" id="PS50956"/>
    </source>
</evidence>
<accession>A0A5C1Q7T9</accession>
<organism evidence="5 6">
    <name type="scientific">Thiospirochaeta perfilievii</name>
    <dbReference type="NCBI Taxonomy" id="252967"/>
    <lineage>
        <taxon>Bacteria</taxon>
        <taxon>Pseudomonadati</taxon>
        <taxon>Spirochaetota</taxon>
        <taxon>Spirochaetia</taxon>
        <taxon>Spirochaetales</taxon>
        <taxon>Spirochaetaceae</taxon>
        <taxon>Thiospirochaeta</taxon>
    </lineage>
</organism>
<dbReference type="CDD" id="cd00090">
    <property type="entry name" value="HTH_ARSR"/>
    <property type="match status" value="1"/>
</dbReference>
<name>A0A5C1Q7T9_9SPIO</name>
<keyword evidence="3" id="KW-0804">Transcription</keyword>
<keyword evidence="1" id="KW-0805">Transcription regulation</keyword>
<dbReference type="InterPro" id="IPR036388">
    <property type="entry name" value="WH-like_DNA-bd_sf"/>
</dbReference>
<dbReference type="GO" id="GO:0006355">
    <property type="term" value="P:regulation of DNA-templated transcription"/>
    <property type="evidence" value="ECO:0007669"/>
    <property type="project" value="UniProtKB-ARBA"/>
</dbReference>
<reference evidence="5 6" key="1">
    <citation type="submission" date="2019-02" db="EMBL/GenBank/DDBJ databases">
        <authorList>
            <person name="Fomenkov A."/>
            <person name="Dubinina G."/>
            <person name="Grabovich M."/>
            <person name="Vincze T."/>
            <person name="Roberts R.J."/>
        </authorList>
    </citation>
    <scope>NUCLEOTIDE SEQUENCE [LARGE SCALE GENOMIC DNA]</scope>
    <source>
        <strain evidence="5 6">P</strain>
    </source>
</reference>
<dbReference type="InterPro" id="IPR011991">
    <property type="entry name" value="ArsR-like_HTH"/>
</dbReference>
<dbReference type="PANTHER" id="PTHR30154:SF34">
    <property type="entry name" value="TRANSCRIPTIONAL REGULATOR AZLB"/>
    <property type="match status" value="1"/>
</dbReference>
<dbReference type="KEGG" id="sper:EW093_01945"/>
<dbReference type="SUPFAM" id="SSF54909">
    <property type="entry name" value="Dimeric alpha+beta barrel"/>
    <property type="match status" value="1"/>
</dbReference>
<dbReference type="GO" id="GO:0043200">
    <property type="term" value="P:response to amino acid"/>
    <property type="evidence" value="ECO:0007669"/>
    <property type="project" value="TreeGrafter"/>
</dbReference>
<reference evidence="5 6" key="2">
    <citation type="submission" date="2019-09" db="EMBL/GenBank/DDBJ databases">
        <title>Complete Genome Sequence and Methylome Analysis of free living Spirochaetas.</title>
        <authorList>
            <person name="Leshcheva N."/>
            <person name="Mikheeva N."/>
        </authorList>
    </citation>
    <scope>NUCLEOTIDE SEQUENCE [LARGE SCALE GENOMIC DNA]</scope>
    <source>
        <strain evidence="5 6">P</strain>
    </source>
</reference>
<dbReference type="InterPro" id="IPR000485">
    <property type="entry name" value="AsnC-type_HTH_dom"/>
</dbReference>
<proteinExistence type="predicted"/>
<dbReference type="AlphaFoldDB" id="A0A5C1Q7T9"/>
<dbReference type="SUPFAM" id="SSF46785">
    <property type="entry name" value="Winged helix' DNA-binding domain"/>
    <property type="match status" value="1"/>
</dbReference>
<gene>
    <name evidence="5" type="ORF">EW093_01945</name>
</gene>
<dbReference type="Gene3D" id="1.10.10.10">
    <property type="entry name" value="Winged helix-like DNA-binding domain superfamily/Winged helix DNA-binding domain"/>
    <property type="match status" value="1"/>
</dbReference>
<dbReference type="GO" id="GO:0005829">
    <property type="term" value="C:cytosol"/>
    <property type="evidence" value="ECO:0007669"/>
    <property type="project" value="TreeGrafter"/>
</dbReference>
<dbReference type="PROSITE" id="PS50956">
    <property type="entry name" value="HTH_ASNC_2"/>
    <property type="match status" value="1"/>
</dbReference>
<dbReference type="EMBL" id="CP035807">
    <property type="protein sequence ID" value="QEN03511.1"/>
    <property type="molecule type" value="Genomic_DNA"/>
</dbReference>
<dbReference type="RefSeq" id="WP_149566769.1">
    <property type="nucleotide sequence ID" value="NZ_CP035807.1"/>
</dbReference>
<dbReference type="InterPro" id="IPR019888">
    <property type="entry name" value="Tscrpt_reg_AsnC-like"/>
</dbReference>
<sequence length="152" mass="16867">MDIDDTSFKILQNLKDGRESFQKIADNLNLSEGTVRNRVNSLIESGVLEIRGQVDLEALPGYSMVQIGIKLSTMDLVGKGEEISNLPSVLNVLVVTGRFDLMATVLLSDSYSLADFYLKEMNLISDILGVETFVVYKEFNTKIPCSALQEIK</sequence>
<dbReference type="Pfam" id="PF01037">
    <property type="entry name" value="AsnC_trans_reg"/>
    <property type="match status" value="1"/>
</dbReference>
<evidence type="ECO:0000256" key="3">
    <source>
        <dbReference type="ARBA" id="ARBA00023163"/>
    </source>
</evidence>
<dbReference type="GO" id="GO:0043565">
    <property type="term" value="F:sequence-specific DNA binding"/>
    <property type="evidence" value="ECO:0007669"/>
    <property type="project" value="InterPro"/>
</dbReference>
<dbReference type="SMART" id="SM00344">
    <property type="entry name" value="HTH_ASNC"/>
    <property type="match status" value="1"/>
</dbReference>
<dbReference type="Proteomes" id="UP000323824">
    <property type="component" value="Chromosome"/>
</dbReference>
<evidence type="ECO:0000313" key="5">
    <source>
        <dbReference type="EMBL" id="QEN03511.1"/>
    </source>
</evidence>
<evidence type="ECO:0000313" key="6">
    <source>
        <dbReference type="Proteomes" id="UP000323824"/>
    </source>
</evidence>
<feature type="domain" description="HTH asnC-type" evidence="4">
    <location>
        <begin position="3"/>
        <end position="63"/>
    </location>
</feature>
<dbReference type="PANTHER" id="PTHR30154">
    <property type="entry name" value="LEUCINE-RESPONSIVE REGULATORY PROTEIN"/>
    <property type="match status" value="1"/>
</dbReference>
<evidence type="ECO:0000256" key="2">
    <source>
        <dbReference type="ARBA" id="ARBA00023125"/>
    </source>
</evidence>
<dbReference type="Gene3D" id="3.30.70.920">
    <property type="match status" value="1"/>
</dbReference>
<dbReference type="Pfam" id="PF13412">
    <property type="entry name" value="HTH_24"/>
    <property type="match status" value="1"/>
</dbReference>
<dbReference type="InterPro" id="IPR019887">
    <property type="entry name" value="Tscrpt_reg_AsnC/Lrp_C"/>
</dbReference>
<dbReference type="InterPro" id="IPR036390">
    <property type="entry name" value="WH_DNA-bd_sf"/>
</dbReference>
<dbReference type="InterPro" id="IPR011008">
    <property type="entry name" value="Dimeric_a/b-barrel"/>
</dbReference>
<dbReference type="OrthoDB" id="529868at2"/>
<protein>
    <submittedName>
        <fullName evidence="5">Lrp/AsnC family transcriptional regulator</fullName>
    </submittedName>
</protein>
<keyword evidence="6" id="KW-1185">Reference proteome</keyword>
<keyword evidence="2" id="KW-0238">DNA-binding</keyword>